<dbReference type="AlphaFoldDB" id="A0A6M4YEN0"/>
<feature type="transmembrane region" description="Helical" evidence="1">
    <location>
        <begin position="254"/>
        <end position="277"/>
    </location>
</feature>
<protein>
    <submittedName>
        <fullName evidence="2">Uncharacterized protein</fullName>
    </submittedName>
</protein>
<keyword evidence="1" id="KW-1133">Transmembrane helix</keyword>
<keyword evidence="1" id="KW-0812">Transmembrane</keyword>
<reference evidence="2 3" key="1">
    <citation type="submission" date="2019-03" db="EMBL/GenBank/DDBJ databases">
        <title>Novel transposon Tn6433 accelerates the dissemination of tet(E) in Aeromonas from aerobic biofilm under oxytetracycline stress.</title>
        <authorList>
            <person name="Shi Y."/>
            <person name="Tian Z."/>
            <person name="Zhang Y."/>
            <person name="Zhang H."/>
            <person name="Yang M."/>
        </authorList>
    </citation>
    <scope>NUCLEOTIDE SEQUENCE [LARGE SCALE GENOMIC DNA]</scope>
    <source>
        <strain evidence="2 3">T0.1-19</strain>
    </source>
</reference>
<dbReference type="EMBL" id="CP038441">
    <property type="protein sequence ID" value="QJT21742.1"/>
    <property type="molecule type" value="Genomic_DNA"/>
</dbReference>
<evidence type="ECO:0000256" key="1">
    <source>
        <dbReference type="SAM" id="Phobius"/>
    </source>
</evidence>
<accession>A0A6M4YEN0</accession>
<feature type="transmembrane region" description="Helical" evidence="1">
    <location>
        <begin position="221"/>
        <end position="242"/>
    </location>
</feature>
<name>A0A6M4YEN0_AERME</name>
<organism evidence="2 3">
    <name type="scientific">Aeromonas media</name>
    <dbReference type="NCBI Taxonomy" id="651"/>
    <lineage>
        <taxon>Bacteria</taxon>
        <taxon>Pseudomonadati</taxon>
        <taxon>Pseudomonadota</taxon>
        <taxon>Gammaproteobacteria</taxon>
        <taxon>Aeromonadales</taxon>
        <taxon>Aeromonadaceae</taxon>
        <taxon>Aeromonas</taxon>
    </lineage>
</organism>
<proteinExistence type="predicted"/>
<gene>
    <name evidence="2" type="ORF">E4184_10085</name>
</gene>
<evidence type="ECO:0000313" key="2">
    <source>
        <dbReference type="EMBL" id="QJT21742.1"/>
    </source>
</evidence>
<keyword evidence="1" id="KW-0472">Membrane</keyword>
<sequence>MMELFDTNQSKTVLAKFRQKIDGLVPSDDFDKQRNSLIRLIVNAMEKRPSEWNTFCQINIKWIGDQFINRLADEKDLTKDRLDDICSMCFRFLFELYLSTKNDLAMEFEAARRFVFDNVNLFEVTAKEQIEFAIRDMPISIFKEIANSEGIESLKNFDAVSEKIKNIKEEWDRDLSERESRARNIEASLSKYENAFNFVGLFQGFDDLANEKKNERDGILFWLKLLSVIIILPIVAEFVLIYKNIDNISAIRDGLLVSIFPTLSLVAISIYYFRVLLFNYKSVKSQLLQIDLRKTLCRFIQSYSGYASEIKSQDADALDKFERIIFSGIVTEDGSLPSTFDGVEQIGNFIKSIKS</sequence>
<dbReference type="Proteomes" id="UP000501427">
    <property type="component" value="Chromosome"/>
</dbReference>
<evidence type="ECO:0000313" key="3">
    <source>
        <dbReference type="Proteomes" id="UP000501427"/>
    </source>
</evidence>